<organism evidence="2 3">
    <name type="scientific">Kalanchoe fedtschenkoi</name>
    <name type="common">Lavender scallops</name>
    <name type="synonym">South American air plant</name>
    <dbReference type="NCBI Taxonomy" id="63787"/>
    <lineage>
        <taxon>Eukaryota</taxon>
        <taxon>Viridiplantae</taxon>
        <taxon>Streptophyta</taxon>
        <taxon>Embryophyta</taxon>
        <taxon>Tracheophyta</taxon>
        <taxon>Spermatophyta</taxon>
        <taxon>Magnoliopsida</taxon>
        <taxon>eudicotyledons</taxon>
        <taxon>Gunneridae</taxon>
        <taxon>Pentapetalae</taxon>
        <taxon>Saxifragales</taxon>
        <taxon>Crassulaceae</taxon>
        <taxon>Kalanchoe</taxon>
    </lineage>
</organism>
<dbReference type="Gramene" id="Kaladp0050s0248.1.v1.1">
    <property type="protein sequence ID" value="Kaladp0050s0248.1.v1.1.CDS.1"/>
    <property type="gene ID" value="Kaladp0050s0248.v1.1"/>
</dbReference>
<accession>A0A7N0U1B0</accession>
<name>A0A7N0U1B0_KALFE</name>
<dbReference type="EnsemblPlants" id="Kaladp0050s0248.1.v1.1">
    <property type="protein sequence ID" value="Kaladp0050s0248.1.v1.1.CDS.1"/>
    <property type="gene ID" value="Kaladp0050s0248.v1.1"/>
</dbReference>
<dbReference type="Proteomes" id="UP000594263">
    <property type="component" value="Unplaced"/>
</dbReference>
<reference evidence="2" key="1">
    <citation type="submission" date="2021-01" db="UniProtKB">
        <authorList>
            <consortium name="EnsemblPlants"/>
        </authorList>
    </citation>
    <scope>IDENTIFICATION</scope>
</reference>
<keyword evidence="1" id="KW-0812">Transmembrane</keyword>
<keyword evidence="1" id="KW-1133">Transmembrane helix</keyword>
<evidence type="ECO:0000313" key="3">
    <source>
        <dbReference type="Proteomes" id="UP000594263"/>
    </source>
</evidence>
<evidence type="ECO:0000313" key="2">
    <source>
        <dbReference type="EnsemblPlants" id="Kaladp0050s0248.1.v1.1.CDS.1"/>
    </source>
</evidence>
<dbReference type="AlphaFoldDB" id="A0A7N0U1B0"/>
<keyword evidence="1" id="KW-0472">Membrane</keyword>
<evidence type="ECO:0000256" key="1">
    <source>
        <dbReference type="SAM" id="Phobius"/>
    </source>
</evidence>
<proteinExistence type="predicted"/>
<feature type="transmembrane region" description="Helical" evidence="1">
    <location>
        <begin position="56"/>
        <end position="78"/>
    </location>
</feature>
<protein>
    <submittedName>
        <fullName evidence="2">Uncharacterized protein</fullName>
    </submittedName>
</protein>
<keyword evidence="3" id="KW-1185">Reference proteome</keyword>
<sequence length="83" mass="9838">MAPHKNCLLFCFLFLGFCFLLLFLLCFKKLSCLFVGLFDCFMNFKFMDSEILLSVYFFYFQLYFIFGACVILCAQRFIMFSSG</sequence>